<dbReference type="GO" id="GO:0008270">
    <property type="term" value="F:zinc ion binding"/>
    <property type="evidence" value="ECO:0007669"/>
    <property type="project" value="UniProtKB-KW"/>
</dbReference>
<feature type="chain" id="PRO_5042853325" description="RING-type domain-containing protein" evidence="10">
    <location>
        <begin position="22"/>
        <end position="132"/>
    </location>
</feature>
<evidence type="ECO:0000256" key="8">
    <source>
        <dbReference type="ARBA" id="ARBA00024209"/>
    </source>
</evidence>
<dbReference type="PROSITE" id="PS50089">
    <property type="entry name" value="ZF_RING_2"/>
    <property type="match status" value="1"/>
</dbReference>
<keyword evidence="13" id="KW-1185">Reference proteome</keyword>
<evidence type="ECO:0000256" key="9">
    <source>
        <dbReference type="PROSITE-ProRule" id="PRU00175"/>
    </source>
</evidence>
<evidence type="ECO:0000256" key="4">
    <source>
        <dbReference type="ARBA" id="ARBA00022771"/>
    </source>
</evidence>
<comment type="caution">
    <text evidence="12">The sequence shown here is derived from an EMBL/GenBank/DDBJ whole genome shotgun (WGS) entry which is preliminary data.</text>
</comment>
<evidence type="ECO:0000256" key="2">
    <source>
        <dbReference type="ARBA" id="ARBA00022692"/>
    </source>
</evidence>
<evidence type="ECO:0000256" key="7">
    <source>
        <dbReference type="ARBA" id="ARBA00023136"/>
    </source>
</evidence>
<keyword evidence="7" id="KW-0472">Membrane</keyword>
<evidence type="ECO:0000259" key="11">
    <source>
        <dbReference type="PROSITE" id="PS50089"/>
    </source>
</evidence>
<gene>
    <name evidence="12" type="ORF">L1049_016830</name>
</gene>
<dbReference type="InterPro" id="IPR001841">
    <property type="entry name" value="Znf_RING"/>
</dbReference>
<dbReference type="EMBL" id="JBBPBK010000003">
    <property type="protein sequence ID" value="KAK9288376.1"/>
    <property type="molecule type" value="Genomic_DNA"/>
</dbReference>
<dbReference type="PANTHER" id="PTHR46539">
    <property type="entry name" value="E3 UBIQUITIN-PROTEIN LIGASE ATL42"/>
    <property type="match status" value="1"/>
</dbReference>
<evidence type="ECO:0000256" key="6">
    <source>
        <dbReference type="ARBA" id="ARBA00022989"/>
    </source>
</evidence>
<dbReference type="AlphaFoldDB" id="A0AAP0S5Y2"/>
<proteinExistence type="inferred from homology"/>
<keyword evidence="5" id="KW-0862">Zinc</keyword>
<evidence type="ECO:0000313" key="13">
    <source>
        <dbReference type="Proteomes" id="UP001415857"/>
    </source>
</evidence>
<dbReference type="PANTHER" id="PTHR46539:SF1">
    <property type="entry name" value="E3 UBIQUITIN-PROTEIN LIGASE ATL42"/>
    <property type="match status" value="1"/>
</dbReference>
<keyword evidence="6" id="KW-1133">Transmembrane helix</keyword>
<evidence type="ECO:0000256" key="5">
    <source>
        <dbReference type="ARBA" id="ARBA00022833"/>
    </source>
</evidence>
<keyword evidence="4 9" id="KW-0863">Zinc-finger</keyword>
<sequence>MGVVFLIAIGVIIMIASLCYCIRHCIGEPPAGQPAIAPAPVQLSPLFRSSHHLDAATIQTFAEIPFRAGEGDDSCTICLQSYTDGEFLRGLPSCPHRYHHKCIEQWLTEESTSCPQCKYDYIDQLVPIRSPV</sequence>
<name>A0AAP0S5Y2_LIQFO</name>
<comment type="similarity">
    <text evidence="8">Belongs to the RING-type zinc finger family. ATL subfamily.</text>
</comment>
<organism evidence="12 13">
    <name type="scientific">Liquidambar formosana</name>
    <name type="common">Formosan gum</name>
    <dbReference type="NCBI Taxonomy" id="63359"/>
    <lineage>
        <taxon>Eukaryota</taxon>
        <taxon>Viridiplantae</taxon>
        <taxon>Streptophyta</taxon>
        <taxon>Embryophyta</taxon>
        <taxon>Tracheophyta</taxon>
        <taxon>Spermatophyta</taxon>
        <taxon>Magnoliopsida</taxon>
        <taxon>eudicotyledons</taxon>
        <taxon>Gunneridae</taxon>
        <taxon>Pentapetalae</taxon>
        <taxon>Saxifragales</taxon>
        <taxon>Altingiaceae</taxon>
        <taxon>Liquidambar</taxon>
    </lineage>
</organism>
<dbReference type="SUPFAM" id="SSF57850">
    <property type="entry name" value="RING/U-box"/>
    <property type="match status" value="1"/>
</dbReference>
<keyword evidence="3" id="KW-0479">Metal-binding</keyword>
<protein>
    <recommendedName>
        <fullName evidence="11">RING-type domain-containing protein</fullName>
    </recommendedName>
</protein>
<dbReference type="InterPro" id="IPR013083">
    <property type="entry name" value="Znf_RING/FYVE/PHD"/>
</dbReference>
<keyword evidence="2" id="KW-0812">Transmembrane</keyword>
<dbReference type="GO" id="GO:0016020">
    <property type="term" value="C:membrane"/>
    <property type="evidence" value="ECO:0007669"/>
    <property type="project" value="UniProtKB-SubCell"/>
</dbReference>
<accession>A0AAP0S5Y2</accession>
<dbReference type="SMART" id="SM00184">
    <property type="entry name" value="RING"/>
    <property type="match status" value="1"/>
</dbReference>
<feature type="signal peptide" evidence="10">
    <location>
        <begin position="1"/>
        <end position="21"/>
    </location>
</feature>
<feature type="domain" description="RING-type" evidence="11">
    <location>
        <begin position="75"/>
        <end position="118"/>
    </location>
</feature>
<comment type="subcellular location">
    <subcellularLocation>
        <location evidence="1">Membrane</location>
    </subcellularLocation>
</comment>
<dbReference type="Pfam" id="PF13639">
    <property type="entry name" value="zf-RING_2"/>
    <property type="match status" value="1"/>
</dbReference>
<dbReference type="Proteomes" id="UP001415857">
    <property type="component" value="Unassembled WGS sequence"/>
</dbReference>
<evidence type="ECO:0000256" key="1">
    <source>
        <dbReference type="ARBA" id="ARBA00004370"/>
    </source>
</evidence>
<evidence type="ECO:0000256" key="10">
    <source>
        <dbReference type="SAM" id="SignalP"/>
    </source>
</evidence>
<keyword evidence="10" id="KW-0732">Signal</keyword>
<evidence type="ECO:0000256" key="3">
    <source>
        <dbReference type="ARBA" id="ARBA00022723"/>
    </source>
</evidence>
<evidence type="ECO:0000313" key="12">
    <source>
        <dbReference type="EMBL" id="KAK9288376.1"/>
    </source>
</evidence>
<reference evidence="12 13" key="1">
    <citation type="journal article" date="2024" name="Plant J.">
        <title>Genome sequences and population genomics reveal climatic adaptation and genomic divergence between two closely related sweetgum species.</title>
        <authorList>
            <person name="Xu W.Q."/>
            <person name="Ren C.Q."/>
            <person name="Zhang X.Y."/>
            <person name="Comes H.P."/>
            <person name="Liu X.H."/>
            <person name="Li Y.G."/>
            <person name="Kettle C.J."/>
            <person name="Jalonen R."/>
            <person name="Gaisberger H."/>
            <person name="Ma Y.Z."/>
            <person name="Qiu Y.X."/>
        </authorList>
    </citation>
    <scope>NUCLEOTIDE SEQUENCE [LARGE SCALE GENOMIC DNA]</scope>
    <source>
        <strain evidence="12">Hangzhou</strain>
    </source>
</reference>
<dbReference type="Gene3D" id="3.30.40.10">
    <property type="entry name" value="Zinc/RING finger domain, C3HC4 (zinc finger)"/>
    <property type="match status" value="1"/>
</dbReference>